<dbReference type="EMBL" id="CM035435">
    <property type="protein sequence ID" value="KAH7291082.1"/>
    <property type="molecule type" value="Genomic_DNA"/>
</dbReference>
<dbReference type="GO" id="GO:0048731">
    <property type="term" value="P:system development"/>
    <property type="evidence" value="ECO:0007669"/>
    <property type="project" value="UniProtKB-ARBA"/>
</dbReference>
<dbReference type="NCBIfam" id="TIGR00756">
    <property type="entry name" value="PPR"/>
    <property type="match status" value="7"/>
</dbReference>
<protein>
    <recommendedName>
        <fullName evidence="6">Pentatricopeptide repeat-containing protein</fullName>
    </recommendedName>
</protein>
<evidence type="ECO:0000256" key="2">
    <source>
        <dbReference type="ARBA" id="ARBA00061659"/>
    </source>
</evidence>
<dbReference type="PANTHER" id="PTHR47926">
    <property type="entry name" value="PENTATRICOPEPTIDE REPEAT-CONTAINING PROTEIN"/>
    <property type="match status" value="1"/>
</dbReference>
<feature type="repeat" description="PPR" evidence="3">
    <location>
        <begin position="752"/>
        <end position="786"/>
    </location>
</feature>
<comment type="caution">
    <text evidence="4">The sequence shown here is derived from an EMBL/GenBank/DDBJ whole genome shotgun (WGS) entry which is preliminary data.</text>
</comment>
<dbReference type="InterPro" id="IPR002885">
    <property type="entry name" value="PPR_rpt"/>
</dbReference>
<dbReference type="PANTHER" id="PTHR47926:SF382">
    <property type="entry name" value="PENTACOTRIPEPTIDE-REPEAT REGION OF PRORP DOMAIN-CONTAINING PROTEIN"/>
    <property type="match status" value="1"/>
</dbReference>
<accession>A0A8T2R3W5</accession>
<sequence>MQRHSTSLNVHAFQELVKSCAKTKSAIETQQVHVLVIKEGLQSEPLVGTALIDIYGKCGLIIQARKLFEDLLSQDVVAWTALIAGYAEYGAWIQTMKLLEQMQVEGISPNAVTYLCILKGLGSVHALDCGHQVYIDIISYGFETDLYVGSTLVDFYGKCGSVLEAEAVFKKLPQRNEFSWNALISAYAEDNGHSEKLFRMLEQMQTEGFSPDAVTYICSLKSCSTAGNLERGRYMHMEIVKCELDMAVSVSNSLVCMYAKCGSLAEAEDAFDRLPQHNIISWTALLVGYAEHGIDDKAIMCFDQMQSRGLCLDAMTFIGILKAVIRQKDRMRGQDVHLLIIKEGFEADLFIGNSLIDFYSQSGLLHEALDILQEMPSRDVISWNSLIAGLLENEAAEEALMCLERMQKDHLVPDAITLMCGLRACSLLGDLVSGQQLHGCITKQGYDSDLYVGNSLIDMHAKCGMLIDACHSFDGLPMRDVASWTARISGLCDHGFGVEALDAFEDMQKEGVMPNVATYICCLKACASIRAIESGQVLYIRITKEGLDTFPPLGSSIVDMYAKCGILLDAQAIFEGLSTKDELSYNALLWGYAEHGYKVEAFKCLGCMTLEGILPDVITYGSILKACGSSGNFCYGQDMHTEIIQRGFERDALIADLLVDLYAKCGLHAEARSLCKGFSFQGVIPWNMLISGYVEHGDSEEALKCLVQMGEEGIHPDKITCVMCLKACGNIGSLYKGRRLHAYIIEEKLEADLFISNTLVDMYAKCGLLAEAKGLFDDLPDIDVVSWNVLVAGYASQGESCYVSILLERMGQAGMTLNGTTIVSILTVSNHSGLIEECVQYFEGLNRRLAHCLTIDHYNCMIDLLGRAGQLEQVHMMSEQMPFHPNLVTWSSVLSSSRKNGYINFGIWAFNSSLCLNQSEASVYVSMANMCVDTCAENVSSKVLLCLQIDELMQL</sequence>
<feature type="repeat" description="PPR" evidence="3">
    <location>
        <begin position="379"/>
        <end position="413"/>
    </location>
</feature>
<dbReference type="Pfam" id="PF01535">
    <property type="entry name" value="PPR"/>
    <property type="match status" value="8"/>
</dbReference>
<gene>
    <name evidence="4" type="ORF">KP509_30G076000</name>
</gene>
<feature type="repeat" description="PPR" evidence="3">
    <location>
        <begin position="616"/>
        <end position="650"/>
    </location>
</feature>
<reference evidence="4" key="1">
    <citation type="submission" date="2021-08" db="EMBL/GenBank/DDBJ databases">
        <title>WGS assembly of Ceratopteris richardii.</title>
        <authorList>
            <person name="Marchant D.B."/>
            <person name="Chen G."/>
            <person name="Jenkins J."/>
            <person name="Shu S."/>
            <person name="Leebens-Mack J."/>
            <person name="Grimwood J."/>
            <person name="Schmutz J."/>
            <person name="Soltis P."/>
            <person name="Soltis D."/>
            <person name="Chen Z.-H."/>
        </authorList>
    </citation>
    <scope>NUCLEOTIDE SEQUENCE</scope>
    <source>
        <strain evidence="4">Whitten #5841</strain>
        <tissue evidence="4">Leaf</tissue>
    </source>
</reference>
<evidence type="ECO:0000256" key="1">
    <source>
        <dbReference type="ARBA" id="ARBA00022737"/>
    </source>
</evidence>
<dbReference type="InterPro" id="IPR011990">
    <property type="entry name" value="TPR-like_helical_dom_sf"/>
</dbReference>
<dbReference type="InterPro" id="IPR046960">
    <property type="entry name" value="PPR_At4g14850-like_plant"/>
</dbReference>
<evidence type="ECO:0000313" key="4">
    <source>
        <dbReference type="EMBL" id="KAH7291082.1"/>
    </source>
</evidence>
<organism evidence="4 5">
    <name type="scientific">Ceratopteris richardii</name>
    <name type="common">Triangle waterfern</name>
    <dbReference type="NCBI Taxonomy" id="49495"/>
    <lineage>
        <taxon>Eukaryota</taxon>
        <taxon>Viridiplantae</taxon>
        <taxon>Streptophyta</taxon>
        <taxon>Embryophyta</taxon>
        <taxon>Tracheophyta</taxon>
        <taxon>Polypodiopsida</taxon>
        <taxon>Polypodiidae</taxon>
        <taxon>Polypodiales</taxon>
        <taxon>Pteridineae</taxon>
        <taxon>Pteridaceae</taxon>
        <taxon>Parkerioideae</taxon>
        <taxon>Ceratopteris</taxon>
    </lineage>
</organism>
<dbReference type="OrthoDB" id="1934782at2759"/>
<feature type="repeat" description="PPR" evidence="3">
    <location>
        <begin position="75"/>
        <end position="109"/>
    </location>
</feature>
<keyword evidence="5" id="KW-1185">Reference proteome</keyword>
<dbReference type="FunFam" id="1.25.40.10:FF:000205">
    <property type="entry name" value="Pentatricopeptide repeat-containing protein, mitochondrial"/>
    <property type="match status" value="1"/>
</dbReference>
<feature type="repeat" description="PPR" evidence="3">
    <location>
        <begin position="480"/>
        <end position="514"/>
    </location>
</feature>
<feature type="repeat" description="PPR" evidence="3">
    <location>
        <begin position="581"/>
        <end position="615"/>
    </location>
</feature>
<dbReference type="Pfam" id="PF13041">
    <property type="entry name" value="PPR_2"/>
    <property type="match status" value="5"/>
</dbReference>
<evidence type="ECO:0000313" key="5">
    <source>
        <dbReference type="Proteomes" id="UP000825935"/>
    </source>
</evidence>
<evidence type="ECO:0000256" key="3">
    <source>
        <dbReference type="PROSITE-ProRule" id="PRU00708"/>
    </source>
</evidence>
<name>A0A8T2R3W5_CERRI</name>
<proteinExistence type="inferred from homology"/>
<feature type="repeat" description="PPR" evidence="3">
    <location>
        <begin position="176"/>
        <end position="211"/>
    </location>
</feature>
<dbReference type="Gene3D" id="1.25.40.10">
    <property type="entry name" value="Tetratricopeptide repeat domain"/>
    <property type="match status" value="9"/>
</dbReference>
<dbReference type="GO" id="GO:0005739">
    <property type="term" value="C:mitochondrion"/>
    <property type="evidence" value="ECO:0007669"/>
    <property type="project" value="UniProtKB-ARBA"/>
</dbReference>
<evidence type="ECO:0008006" key="6">
    <source>
        <dbReference type="Google" id="ProtNLM"/>
    </source>
</evidence>
<feature type="repeat" description="PPR" evidence="3">
    <location>
        <begin position="348"/>
        <end position="378"/>
    </location>
</feature>
<dbReference type="PROSITE" id="PS51375">
    <property type="entry name" value="PPR"/>
    <property type="match status" value="10"/>
</dbReference>
<keyword evidence="1" id="KW-0677">Repeat</keyword>
<dbReference type="FunFam" id="1.25.40.10:FF:000073">
    <property type="entry name" value="Pentatricopeptide repeat-containing protein chloroplastic"/>
    <property type="match status" value="1"/>
</dbReference>
<dbReference type="AlphaFoldDB" id="A0A8T2R3W5"/>
<dbReference type="Proteomes" id="UP000825935">
    <property type="component" value="Chromosome 30"/>
</dbReference>
<dbReference type="FunFam" id="1.25.40.10:FF:000158">
    <property type="entry name" value="pentatricopeptide repeat-containing protein At2g33680"/>
    <property type="match status" value="1"/>
</dbReference>
<comment type="similarity">
    <text evidence="2">Belongs to the PPR family. PCMP-E subfamily.</text>
</comment>
<feature type="repeat" description="PPR" evidence="3">
    <location>
        <begin position="278"/>
        <end position="312"/>
    </location>
</feature>
<dbReference type="GO" id="GO:0009451">
    <property type="term" value="P:RNA modification"/>
    <property type="evidence" value="ECO:0007669"/>
    <property type="project" value="InterPro"/>
</dbReference>
<dbReference type="FunFam" id="1.25.40.10:FF:000031">
    <property type="entry name" value="Pentatricopeptide repeat-containing protein mitochondrial"/>
    <property type="match status" value="1"/>
</dbReference>
<feature type="repeat" description="PPR" evidence="3">
    <location>
        <begin position="682"/>
        <end position="716"/>
    </location>
</feature>
<dbReference type="GO" id="GO:0003723">
    <property type="term" value="F:RNA binding"/>
    <property type="evidence" value="ECO:0007669"/>
    <property type="project" value="InterPro"/>
</dbReference>
<dbReference type="FunFam" id="1.25.40.10:FF:000285">
    <property type="entry name" value="Pentatricopeptide repeat-containing protein, chloroplastic"/>
    <property type="match status" value="2"/>
</dbReference>